<dbReference type="PIRSF" id="PIRSF000460">
    <property type="entry name" value="Pprylas_GlgP"/>
    <property type="match status" value="1"/>
</dbReference>
<dbReference type="FunCoup" id="U5DKN9">
    <property type="interactions" value="319"/>
</dbReference>
<evidence type="ECO:0000256" key="11">
    <source>
        <dbReference type="RuleBase" id="RU000587"/>
    </source>
</evidence>
<keyword evidence="8 11" id="KW-0119">Carbohydrate metabolism</keyword>
<dbReference type="AlphaFoldDB" id="U5DKN9"/>
<sequence>MTGILPNKPRIEDDRTGIDIDTLKRAFLDNLFYIQAKFPKVSTKNDYYMALAYTVRDRLLNRWLHTNQTYLERAPRIVAYLSAEFLMGPHLGNNLIDLGLYEPVKQAIAELGLDLNELLEQEEEPGLGNGGLGRLAACYIDSLATLEIPSVAYGIRYEYGIFDQEIKDGWQVEVTDRWLRYGNPWEVVRPESELMVKFGGHTETFIDEYGVYRVQWVPYKVVKGVPYDTPILGFKTNTANTLRLWKAEAPESFDFAVFNQGDYFGAVHQKSESENITKVLYPNDETYQGKQLRLEQQYFFVSCSLQDMIRLAKMQGVALERFHEHFAIQLNDTHPTIAIAELMRLLLDEHGFDWDRAWDITTKTFAYTNHTLLPEALERWSVAMLGGLLPRHLELIYEINSRFLDEVRIKFFEDPDRIARMSIIDESGERYVRMAHLACVGSYAINGVAELHSRLLKQTVLHDFYEMYPEKFVNVTNGVTPRRFIALSNPRLTSLITSKIGDGWLKNLGELRKLESLVDDAGFRNDFYQVKQAVKQDLADYVRANHGVEINPESIYDIQAKRIHEYKRQHLNALYIITLYNRLKANPSLDIAPRTFLFGGKAAPGYYMAKLIVKLINSIADVTNSDPDVGDRIKVVFLTDYNVKFAQRVYPAANLSEQISTAGKEASGTGNMKFSMNGALTIGTLDGANVEIREAVGAENFFLFGMTAEEVLAKKAEGYNPWDYYHGNDELKGVLDRIASGFFSHGDTELFKPLLDSLLYQDIFMVLADYQSYVECQERVDGAFRDRDNWTRMSILNAARMGHFSSDRSIRDYLSQIWKAPAVKIDVPEYSQSNGDVKLSL</sequence>
<evidence type="ECO:0000313" key="12">
    <source>
        <dbReference type="EMBL" id="ERN42251.1"/>
    </source>
</evidence>
<dbReference type="GO" id="GO:0005737">
    <property type="term" value="C:cytoplasm"/>
    <property type="evidence" value="ECO:0007669"/>
    <property type="project" value="TreeGrafter"/>
</dbReference>
<evidence type="ECO:0000256" key="6">
    <source>
        <dbReference type="ARBA" id="ARBA00022679"/>
    </source>
</evidence>
<comment type="caution">
    <text evidence="12">The sequence shown here is derived from an EMBL/GenBank/DDBJ whole genome shotgun (WGS) entry which is preliminary data.</text>
</comment>
<dbReference type="Gene3D" id="3.40.50.2000">
    <property type="entry name" value="Glycogen Phosphorylase B"/>
    <property type="match status" value="2"/>
</dbReference>
<evidence type="ECO:0000256" key="10">
    <source>
        <dbReference type="PIRSR" id="PIRSR000460-1"/>
    </source>
</evidence>
<dbReference type="Pfam" id="PF00343">
    <property type="entry name" value="Phosphorylase"/>
    <property type="match status" value="1"/>
</dbReference>
<dbReference type="InterPro" id="IPR011833">
    <property type="entry name" value="Glycg_phsphrylas"/>
</dbReference>
<dbReference type="RefSeq" id="WP_022605606.1">
    <property type="nucleotide sequence ID" value="NZ_ASSJ01000030.1"/>
</dbReference>
<dbReference type="InParanoid" id="U5DKN9"/>
<dbReference type="NCBIfam" id="TIGR02093">
    <property type="entry name" value="P_ylase"/>
    <property type="match status" value="1"/>
</dbReference>
<name>U5DKN9_9CHRO</name>
<reference evidence="12 13" key="1">
    <citation type="submission" date="2013-05" db="EMBL/GenBank/DDBJ databases">
        <title>Draft genome sequence of Rubidibacter lacunae KORDI 51-2.</title>
        <authorList>
            <person name="Choi D.H."/>
            <person name="Noh J.H."/>
            <person name="Kwon K.-K."/>
            <person name="Lee J.-H."/>
            <person name="Ryu J.-Y."/>
        </authorList>
    </citation>
    <scope>NUCLEOTIDE SEQUENCE [LARGE SCALE GENOMIC DNA]</scope>
    <source>
        <strain evidence="12 13">KORDI 51-2</strain>
    </source>
</reference>
<dbReference type="GO" id="GO:0008184">
    <property type="term" value="F:glycogen phosphorylase activity"/>
    <property type="evidence" value="ECO:0007669"/>
    <property type="project" value="InterPro"/>
</dbReference>
<keyword evidence="13" id="KW-1185">Reference proteome</keyword>
<dbReference type="EMBL" id="ASSJ01000030">
    <property type="protein sequence ID" value="ERN42251.1"/>
    <property type="molecule type" value="Genomic_DNA"/>
</dbReference>
<keyword evidence="6 11" id="KW-0808">Transferase</keyword>
<dbReference type="PATRIC" id="fig|582515.4.peg.1317"/>
<dbReference type="InterPro" id="IPR000811">
    <property type="entry name" value="Glyco_trans_35"/>
</dbReference>
<keyword evidence="7 10" id="KW-0663">Pyridoxal phosphate</keyword>
<accession>U5DKN9</accession>
<comment type="function">
    <text evidence="9">Phosphorylase is an important allosteric enzyme in carbohydrate metabolism. Enzymes from different sources differ in their regulatory mechanisms and in their natural substrates. However, all known phosphorylases share catalytic and structural properties.</text>
</comment>
<evidence type="ECO:0000256" key="1">
    <source>
        <dbReference type="ARBA" id="ARBA00001275"/>
    </source>
</evidence>
<dbReference type="EC" id="2.4.1.1" evidence="11"/>
<organism evidence="12 13">
    <name type="scientific">Rubidibacter lacunae KORDI 51-2</name>
    <dbReference type="NCBI Taxonomy" id="582515"/>
    <lineage>
        <taxon>Bacteria</taxon>
        <taxon>Bacillati</taxon>
        <taxon>Cyanobacteriota</taxon>
        <taxon>Cyanophyceae</taxon>
        <taxon>Oscillatoriophycideae</taxon>
        <taxon>Chroococcales</taxon>
        <taxon>Aphanothecaceae</taxon>
        <taxon>Rubidibacter</taxon>
    </lineage>
</organism>
<gene>
    <name evidence="12" type="ORF">KR51_00011800</name>
</gene>
<keyword evidence="5 11" id="KW-0328">Glycosyltransferase</keyword>
<dbReference type="GO" id="GO:0005980">
    <property type="term" value="P:glycogen catabolic process"/>
    <property type="evidence" value="ECO:0007669"/>
    <property type="project" value="TreeGrafter"/>
</dbReference>
<feature type="modified residue" description="N6-(pyridoxal phosphate)lysine" evidence="10">
    <location>
        <position position="673"/>
    </location>
</feature>
<comment type="similarity">
    <text evidence="3 11">Belongs to the glycogen phosphorylase family.</text>
</comment>
<comment type="function">
    <text evidence="11">Allosteric enzyme that catalyzes the rate-limiting step in glycogen catabolism, the phosphorolytic cleavage of glycogen to produce glucose-1-phosphate, and plays a central role in maintaining cellular and organismal glucose homeostasis.</text>
</comment>
<dbReference type="OrthoDB" id="9760804at2"/>
<dbReference type="FunFam" id="3.40.50.2000:FF:000002">
    <property type="entry name" value="Alpha-1,4 glucan phosphorylase"/>
    <property type="match status" value="1"/>
</dbReference>
<dbReference type="eggNOG" id="COG0058">
    <property type="taxonomic scope" value="Bacteria"/>
</dbReference>
<comment type="cofactor">
    <cofactor evidence="2 11">
        <name>pyridoxal 5'-phosphate</name>
        <dbReference type="ChEBI" id="CHEBI:597326"/>
    </cofactor>
</comment>
<evidence type="ECO:0000256" key="3">
    <source>
        <dbReference type="ARBA" id="ARBA00006047"/>
    </source>
</evidence>
<dbReference type="STRING" id="582515.KR51_00011800"/>
<dbReference type="SUPFAM" id="SSF53756">
    <property type="entry name" value="UDP-Glycosyltransferase/glycogen phosphorylase"/>
    <property type="match status" value="1"/>
</dbReference>
<dbReference type="InterPro" id="IPR035090">
    <property type="entry name" value="Pyridoxal_P_attach_site"/>
</dbReference>
<evidence type="ECO:0000256" key="7">
    <source>
        <dbReference type="ARBA" id="ARBA00022898"/>
    </source>
</evidence>
<dbReference type="Proteomes" id="UP000016960">
    <property type="component" value="Unassembled WGS sequence"/>
</dbReference>
<comment type="catalytic activity">
    <reaction evidence="1 11">
        <text>[(1-&gt;4)-alpha-D-glucosyl](n) + phosphate = [(1-&gt;4)-alpha-D-glucosyl](n-1) + alpha-D-glucose 1-phosphate</text>
        <dbReference type="Rhea" id="RHEA:41732"/>
        <dbReference type="Rhea" id="RHEA-COMP:9584"/>
        <dbReference type="Rhea" id="RHEA-COMP:9586"/>
        <dbReference type="ChEBI" id="CHEBI:15444"/>
        <dbReference type="ChEBI" id="CHEBI:43474"/>
        <dbReference type="ChEBI" id="CHEBI:58601"/>
        <dbReference type="EC" id="2.4.1.1"/>
    </reaction>
</comment>
<evidence type="ECO:0000256" key="4">
    <source>
        <dbReference type="ARBA" id="ARBA00022600"/>
    </source>
</evidence>
<protein>
    <recommendedName>
        <fullName evidence="11">Alpha-1,4 glucan phosphorylase</fullName>
        <ecNumber evidence="11">2.4.1.1</ecNumber>
    </recommendedName>
</protein>
<proteinExistence type="inferred from homology"/>
<dbReference type="PANTHER" id="PTHR11468:SF3">
    <property type="entry name" value="GLYCOGEN PHOSPHORYLASE, LIVER FORM"/>
    <property type="match status" value="1"/>
</dbReference>
<evidence type="ECO:0000256" key="9">
    <source>
        <dbReference type="ARBA" id="ARBA00025174"/>
    </source>
</evidence>
<dbReference type="CDD" id="cd04300">
    <property type="entry name" value="GT35_Glycogen_Phosphorylase"/>
    <property type="match status" value="1"/>
</dbReference>
<evidence type="ECO:0000256" key="2">
    <source>
        <dbReference type="ARBA" id="ARBA00001933"/>
    </source>
</evidence>
<evidence type="ECO:0000313" key="13">
    <source>
        <dbReference type="Proteomes" id="UP000016960"/>
    </source>
</evidence>
<evidence type="ECO:0000256" key="8">
    <source>
        <dbReference type="ARBA" id="ARBA00023277"/>
    </source>
</evidence>
<keyword evidence="4" id="KW-0321">Glycogen metabolism</keyword>
<evidence type="ECO:0000256" key="5">
    <source>
        <dbReference type="ARBA" id="ARBA00022676"/>
    </source>
</evidence>
<dbReference type="GO" id="GO:0030170">
    <property type="term" value="F:pyridoxal phosphate binding"/>
    <property type="evidence" value="ECO:0007669"/>
    <property type="project" value="InterPro"/>
</dbReference>
<dbReference type="PANTHER" id="PTHR11468">
    <property type="entry name" value="GLYCOGEN PHOSPHORYLASE"/>
    <property type="match status" value="1"/>
</dbReference>
<dbReference type="PROSITE" id="PS00102">
    <property type="entry name" value="PHOSPHORYLASE"/>
    <property type="match status" value="1"/>
</dbReference>
<dbReference type="FunFam" id="3.40.50.2000:FF:000005">
    <property type="entry name" value="Alpha-1,4 glucan phosphorylase"/>
    <property type="match status" value="1"/>
</dbReference>